<keyword evidence="3" id="KW-1185">Reference proteome</keyword>
<dbReference type="InterPro" id="IPR052200">
    <property type="entry name" value="Protoporphyrinogen_IX_DH"/>
</dbReference>
<gene>
    <name evidence="2" type="ordered locus">Clole_0035</name>
</gene>
<dbReference type="Pfam" id="PF12724">
    <property type="entry name" value="Flavodoxin_5"/>
    <property type="match status" value="1"/>
</dbReference>
<dbReference type="Proteomes" id="UP000008467">
    <property type="component" value="Chromosome"/>
</dbReference>
<dbReference type="GO" id="GO:0006783">
    <property type="term" value="P:heme biosynthetic process"/>
    <property type="evidence" value="ECO:0007669"/>
    <property type="project" value="TreeGrafter"/>
</dbReference>
<sequence length="171" mass="19421">MKTLVVYASKHGATKVGAERIAKGLEGEVQLVSIKDKSDIVLDNYEKVILGTPIYAGMINKDIKSFCEAHMDILKTKKVALYFCCMDSSQIENYLKNNFTEEFIKNLTAVESCGGAFYFKKMNFFEKFIIKKITESKEKTKENPAKVDTKVDIELFDEERISKFTTALNQA</sequence>
<evidence type="ECO:0000313" key="2">
    <source>
        <dbReference type="EMBL" id="ADZ81797.1"/>
    </source>
</evidence>
<feature type="domain" description="Flavodoxin-like" evidence="1">
    <location>
        <begin position="3"/>
        <end position="148"/>
    </location>
</feature>
<dbReference type="InterPro" id="IPR001226">
    <property type="entry name" value="Flavodoxin_CS"/>
</dbReference>
<dbReference type="RefSeq" id="WP_013655098.1">
    <property type="nucleotide sequence ID" value="NC_015275.1"/>
</dbReference>
<dbReference type="InterPro" id="IPR008254">
    <property type="entry name" value="Flavodoxin/NO_synth"/>
</dbReference>
<dbReference type="GO" id="GO:0009055">
    <property type="term" value="F:electron transfer activity"/>
    <property type="evidence" value="ECO:0007669"/>
    <property type="project" value="InterPro"/>
</dbReference>
<dbReference type="KEGG" id="cle:Clole_0035"/>
<dbReference type="GO" id="GO:0070819">
    <property type="term" value="F:menaquinone-dependent protoporphyrinogen oxidase activity"/>
    <property type="evidence" value="ECO:0007669"/>
    <property type="project" value="TreeGrafter"/>
</dbReference>
<dbReference type="PROSITE" id="PS00201">
    <property type="entry name" value="FLAVODOXIN"/>
    <property type="match status" value="1"/>
</dbReference>
<dbReference type="PANTHER" id="PTHR38030:SF2">
    <property type="entry name" value="PROTOPORPHYRINOGEN IX DEHYDROGENASE [QUINONE]"/>
    <property type="match status" value="1"/>
</dbReference>
<dbReference type="InterPro" id="IPR026816">
    <property type="entry name" value="Flavodoxin_dom"/>
</dbReference>
<reference evidence="2 3" key="1">
    <citation type="journal article" date="2011" name="J. Bacteriol.">
        <title>Complete genome sequence of the cellulose-degrading bacterium Cellulosilyticum lentocellum.</title>
        <authorList>
            <consortium name="US DOE Joint Genome Institute"/>
            <person name="Miller D.A."/>
            <person name="Suen G."/>
            <person name="Bruce D."/>
            <person name="Copeland A."/>
            <person name="Cheng J.F."/>
            <person name="Detter C."/>
            <person name="Goodwin L.A."/>
            <person name="Han C.S."/>
            <person name="Hauser L.J."/>
            <person name="Land M.L."/>
            <person name="Lapidus A."/>
            <person name="Lucas S."/>
            <person name="Meincke L."/>
            <person name="Pitluck S."/>
            <person name="Tapia R."/>
            <person name="Teshima H."/>
            <person name="Woyke T."/>
            <person name="Fox B.G."/>
            <person name="Angert E.R."/>
            <person name="Currie C.R."/>
        </authorList>
    </citation>
    <scope>NUCLEOTIDE SEQUENCE [LARGE SCALE GENOMIC DNA]</scope>
    <source>
        <strain evidence="3">ATCC 49066 / DSM 5427 / NCIMB 11756 / RHM5</strain>
    </source>
</reference>
<dbReference type="HOGENOM" id="CLU_094839_2_0_9"/>
<dbReference type="EMBL" id="CP002582">
    <property type="protein sequence ID" value="ADZ81797.1"/>
    <property type="molecule type" value="Genomic_DNA"/>
</dbReference>
<dbReference type="AlphaFoldDB" id="F2JGA2"/>
<protein>
    <submittedName>
        <fullName evidence="2">Flavodoxin/nitric oxide synthase</fullName>
    </submittedName>
</protein>
<dbReference type="eggNOG" id="COG4635">
    <property type="taxonomic scope" value="Bacteria"/>
</dbReference>
<organism evidence="2 3">
    <name type="scientific">Cellulosilyticum lentocellum (strain ATCC 49066 / DSM 5427 / NCIMB 11756 / RHM5)</name>
    <name type="common">Clostridium lentocellum</name>
    <dbReference type="NCBI Taxonomy" id="642492"/>
    <lineage>
        <taxon>Bacteria</taxon>
        <taxon>Bacillati</taxon>
        <taxon>Bacillota</taxon>
        <taxon>Clostridia</taxon>
        <taxon>Lachnospirales</taxon>
        <taxon>Cellulosilyticaceae</taxon>
        <taxon>Cellulosilyticum</taxon>
    </lineage>
</organism>
<dbReference type="STRING" id="642492.Clole_0035"/>
<name>F2JGA2_CELLD</name>
<accession>F2JGA2</accession>
<dbReference type="Gene3D" id="3.40.50.360">
    <property type="match status" value="1"/>
</dbReference>
<evidence type="ECO:0000313" key="3">
    <source>
        <dbReference type="Proteomes" id="UP000008467"/>
    </source>
</evidence>
<proteinExistence type="predicted"/>
<dbReference type="PROSITE" id="PS50902">
    <property type="entry name" value="FLAVODOXIN_LIKE"/>
    <property type="match status" value="1"/>
</dbReference>
<evidence type="ECO:0000259" key="1">
    <source>
        <dbReference type="PROSITE" id="PS50902"/>
    </source>
</evidence>
<dbReference type="GO" id="GO:0010181">
    <property type="term" value="F:FMN binding"/>
    <property type="evidence" value="ECO:0007669"/>
    <property type="project" value="InterPro"/>
</dbReference>
<dbReference type="InterPro" id="IPR029039">
    <property type="entry name" value="Flavoprotein-like_sf"/>
</dbReference>
<dbReference type="SUPFAM" id="SSF52218">
    <property type="entry name" value="Flavoproteins"/>
    <property type="match status" value="1"/>
</dbReference>
<dbReference type="PANTHER" id="PTHR38030">
    <property type="entry name" value="PROTOPORPHYRINOGEN IX DEHYDROGENASE [MENAQUINONE]"/>
    <property type="match status" value="1"/>
</dbReference>
<dbReference type="GO" id="GO:0016651">
    <property type="term" value="F:oxidoreductase activity, acting on NAD(P)H"/>
    <property type="evidence" value="ECO:0007669"/>
    <property type="project" value="UniProtKB-ARBA"/>
</dbReference>